<evidence type="ECO:0000313" key="2">
    <source>
        <dbReference type="EMBL" id="SHJ73228.1"/>
    </source>
</evidence>
<evidence type="ECO:0000256" key="1">
    <source>
        <dbReference type="SAM" id="SignalP"/>
    </source>
</evidence>
<dbReference type="Proteomes" id="UP000184172">
    <property type="component" value="Unassembled WGS sequence"/>
</dbReference>
<sequence length="117" mass="13287">MKKIIALIAFIFVANIAFSQTVNDVPLSDIPATYVQIVGSGKMFSSKLNIQMDFGQKDSMWSSKEHDLKDKDGNKLEFNSMIDALNFMEENGYEFETAYTLTNSKGNSIYHFLLKKK</sequence>
<proteinExistence type="predicted"/>
<dbReference type="EMBL" id="FQYV01000024">
    <property type="protein sequence ID" value="SHJ73228.1"/>
    <property type="molecule type" value="Genomic_DNA"/>
</dbReference>
<name>A0A1M6LPV3_9FLAO</name>
<dbReference type="OrthoDB" id="5873496at2"/>
<dbReference type="RefSeq" id="WP_073220418.1">
    <property type="nucleotide sequence ID" value="NZ_FNNS01000022.1"/>
</dbReference>
<evidence type="ECO:0000313" key="3">
    <source>
        <dbReference type="Proteomes" id="UP000184172"/>
    </source>
</evidence>
<accession>A0A1M6LPV3</accession>
<feature type="chain" id="PRO_5009919299" evidence="1">
    <location>
        <begin position="20"/>
        <end position="117"/>
    </location>
</feature>
<protein>
    <submittedName>
        <fullName evidence="2">Uncharacterized protein</fullName>
    </submittedName>
</protein>
<keyword evidence="3" id="KW-1185">Reference proteome</keyword>
<dbReference type="AlphaFoldDB" id="A0A1M6LPV3"/>
<reference evidence="3" key="1">
    <citation type="submission" date="2016-11" db="EMBL/GenBank/DDBJ databases">
        <authorList>
            <person name="Varghese N."/>
            <person name="Submissions S."/>
        </authorList>
    </citation>
    <scope>NUCLEOTIDE SEQUENCE [LARGE SCALE GENOMIC DNA]</scope>
    <source>
        <strain evidence="3">DSM 26349</strain>
    </source>
</reference>
<feature type="signal peptide" evidence="1">
    <location>
        <begin position="1"/>
        <end position="19"/>
    </location>
</feature>
<keyword evidence="1" id="KW-0732">Signal</keyword>
<organism evidence="2 3">
    <name type="scientific">Aequorivita viscosa</name>
    <dbReference type="NCBI Taxonomy" id="797419"/>
    <lineage>
        <taxon>Bacteria</taxon>
        <taxon>Pseudomonadati</taxon>
        <taxon>Bacteroidota</taxon>
        <taxon>Flavobacteriia</taxon>
        <taxon>Flavobacteriales</taxon>
        <taxon>Flavobacteriaceae</taxon>
        <taxon>Aequorivita</taxon>
    </lineage>
</organism>
<gene>
    <name evidence="2" type="ORF">SAMN04487908_1244</name>
</gene>